<dbReference type="FunFam" id="3.30.300.30:FF:000010">
    <property type="entry name" value="Enterobactin synthetase component F"/>
    <property type="match status" value="2"/>
</dbReference>
<name>A0AAP5H7I9_PAEAM</name>
<dbReference type="Gene3D" id="2.30.38.10">
    <property type="entry name" value="Luciferase, Domain 3"/>
    <property type="match status" value="2"/>
</dbReference>
<dbReference type="GO" id="GO:0009366">
    <property type="term" value="C:enterobactin synthetase complex"/>
    <property type="evidence" value="ECO:0007669"/>
    <property type="project" value="TreeGrafter"/>
</dbReference>
<dbReference type="Proteomes" id="UP001254832">
    <property type="component" value="Unassembled WGS sequence"/>
</dbReference>
<dbReference type="Gene3D" id="3.30.559.30">
    <property type="entry name" value="Nonribosomal peptide synthetase, condensation domain"/>
    <property type="match status" value="2"/>
</dbReference>
<evidence type="ECO:0000256" key="4">
    <source>
        <dbReference type="ARBA" id="ARBA00022553"/>
    </source>
</evidence>
<dbReference type="Gene3D" id="3.30.559.10">
    <property type="entry name" value="Chloramphenicol acetyltransferase-like domain"/>
    <property type="match status" value="1"/>
</dbReference>
<dbReference type="PANTHER" id="PTHR45527:SF1">
    <property type="entry name" value="FATTY ACID SYNTHASE"/>
    <property type="match status" value="1"/>
</dbReference>
<dbReference type="InterPro" id="IPR020845">
    <property type="entry name" value="AMP-binding_CS"/>
</dbReference>
<dbReference type="Gene3D" id="1.10.1200.10">
    <property type="entry name" value="ACP-like"/>
    <property type="match status" value="2"/>
</dbReference>
<dbReference type="Gene3D" id="3.40.50.980">
    <property type="match status" value="4"/>
</dbReference>
<dbReference type="GO" id="GO:0009239">
    <property type="term" value="P:enterobactin biosynthetic process"/>
    <property type="evidence" value="ECO:0007669"/>
    <property type="project" value="TreeGrafter"/>
</dbReference>
<keyword evidence="3" id="KW-0596">Phosphopantetheine</keyword>
<protein>
    <submittedName>
        <fullName evidence="10">Amino acid adenylation domain-containing protein</fullName>
    </submittedName>
</protein>
<dbReference type="InterPro" id="IPR006162">
    <property type="entry name" value="Ppantetheine_attach_site"/>
</dbReference>
<dbReference type="RefSeq" id="WP_310144889.1">
    <property type="nucleotide sequence ID" value="NZ_JAVDTR010000017.1"/>
</dbReference>
<dbReference type="NCBIfam" id="TIGR01733">
    <property type="entry name" value="AA-adenyl-dom"/>
    <property type="match status" value="2"/>
</dbReference>
<dbReference type="InterPro" id="IPR020806">
    <property type="entry name" value="PKS_PP-bd"/>
</dbReference>
<reference evidence="10" key="1">
    <citation type="submission" date="2023-07" db="EMBL/GenBank/DDBJ databases">
        <title>Sorghum-associated microbial communities from plants grown in Nebraska, USA.</title>
        <authorList>
            <person name="Schachtman D."/>
        </authorList>
    </citation>
    <scope>NUCLEOTIDE SEQUENCE</scope>
    <source>
        <strain evidence="10">BE80</strain>
    </source>
</reference>
<dbReference type="SUPFAM" id="SSF52777">
    <property type="entry name" value="CoA-dependent acyltransferases"/>
    <property type="match status" value="3"/>
</dbReference>
<dbReference type="SUPFAM" id="SSF47336">
    <property type="entry name" value="ACP-like"/>
    <property type="match status" value="2"/>
</dbReference>
<evidence type="ECO:0000259" key="9">
    <source>
        <dbReference type="PROSITE" id="PS50075"/>
    </source>
</evidence>
<feature type="domain" description="Carrier" evidence="9">
    <location>
        <begin position="1810"/>
        <end position="1885"/>
    </location>
</feature>
<evidence type="ECO:0000256" key="3">
    <source>
        <dbReference type="ARBA" id="ARBA00022450"/>
    </source>
</evidence>
<evidence type="ECO:0000256" key="8">
    <source>
        <dbReference type="ARBA" id="ARBA00023268"/>
    </source>
</evidence>
<organism evidence="10 11">
    <name type="scientific">Paenibacillus amylolyticus</name>
    <dbReference type="NCBI Taxonomy" id="1451"/>
    <lineage>
        <taxon>Bacteria</taxon>
        <taxon>Bacillati</taxon>
        <taxon>Bacillota</taxon>
        <taxon>Bacilli</taxon>
        <taxon>Bacillales</taxon>
        <taxon>Paenibacillaceae</taxon>
        <taxon>Paenibacillus</taxon>
    </lineage>
</organism>
<gene>
    <name evidence="10" type="ORF">J2W91_005002</name>
</gene>
<evidence type="ECO:0000313" key="11">
    <source>
        <dbReference type="Proteomes" id="UP001254832"/>
    </source>
</evidence>
<dbReference type="InterPro" id="IPR036736">
    <property type="entry name" value="ACP-like_sf"/>
</dbReference>
<evidence type="ECO:0000313" key="10">
    <source>
        <dbReference type="EMBL" id="MDR6726491.1"/>
    </source>
</evidence>
<dbReference type="InterPro" id="IPR010071">
    <property type="entry name" value="AA_adenyl_dom"/>
</dbReference>
<dbReference type="InterPro" id="IPR023213">
    <property type="entry name" value="CAT-like_dom_sf"/>
</dbReference>
<dbReference type="InterPro" id="IPR009081">
    <property type="entry name" value="PP-bd_ACP"/>
</dbReference>
<dbReference type="EMBL" id="JAVDTR010000017">
    <property type="protein sequence ID" value="MDR6726491.1"/>
    <property type="molecule type" value="Genomic_DNA"/>
</dbReference>
<dbReference type="InterPro" id="IPR045851">
    <property type="entry name" value="AMP-bd_C_sf"/>
</dbReference>
<evidence type="ECO:0000256" key="5">
    <source>
        <dbReference type="ARBA" id="ARBA00022598"/>
    </source>
</evidence>
<accession>A0AAP5H7I9</accession>
<dbReference type="FunFam" id="3.40.50.12780:FF:000012">
    <property type="entry name" value="Non-ribosomal peptide synthetase"/>
    <property type="match status" value="1"/>
</dbReference>
<dbReference type="GO" id="GO:0047527">
    <property type="term" value="F:2,3-dihydroxybenzoate-serine ligase activity"/>
    <property type="evidence" value="ECO:0007669"/>
    <property type="project" value="TreeGrafter"/>
</dbReference>
<keyword evidence="7" id="KW-0045">Antibiotic biosynthesis</keyword>
<dbReference type="GO" id="GO:0031177">
    <property type="term" value="F:phosphopantetheine binding"/>
    <property type="evidence" value="ECO:0007669"/>
    <property type="project" value="InterPro"/>
</dbReference>
<dbReference type="CDD" id="cd05930">
    <property type="entry name" value="A_NRPS"/>
    <property type="match status" value="2"/>
</dbReference>
<comment type="caution">
    <text evidence="10">The sequence shown here is derived from an EMBL/GenBank/DDBJ whole genome shotgun (WGS) entry which is preliminary data.</text>
</comment>
<dbReference type="Gene3D" id="3.30.300.30">
    <property type="match status" value="2"/>
</dbReference>
<keyword evidence="5" id="KW-0436">Ligase</keyword>
<dbReference type="PROSITE" id="PS00455">
    <property type="entry name" value="AMP_BINDING"/>
    <property type="match status" value="2"/>
</dbReference>
<evidence type="ECO:0000256" key="1">
    <source>
        <dbReference type="ARBA" id="ARBA00001957"/>
    </source>
</evidence>
<evidence type="ECO:0000256" key="7">
    <source>
        <dbReference type="ARBA" id="ARBA00023194"/>
    </source>
</evidence>
<dbReference type="Pfam" id="PF00550">
    <property type="entry name" value="PP-binding"/>
    <property type="match status" value="2"/>
</dbReference>
<dbReference type="GO" id="GO:0005829">
    <property type="term" value="C:cytosol"/>
    <property type="evidence" value="ECO:0007669"/>
    <property type="project" value="TreeGrafter"/>
</dbReference>
<dbReference type="SUPFAM" id="SSF56801">
    <property type="entry name" value="Acetyl-CoA synthetase-like"/>
    <property type="match status" value="2"/>
</dbReference>
<dbReference type="CDD" id="cd19531">
    <property type="entry name" value="LCL_NRPS-like"/>
    <property type="match status" value="1"/>
</dbReference>
<dbReference type="FunFam" id="3.40.50.980:FF:000001">
    <property type="entry name" value="Non-ribosomal peptide synthetase"/>
    <property type="match status" value="2"/>
</dbReference>
<dbReference type="InterPro" id="IPR001242">
    <property type="entry name" value="Condensation_dom"/>
</dbReference>
<keyword evidence="6" id="KW-0677">Repeat</keyword>
<keyword evidence="8" id="KW-0511">Multifunctional enzyme</keyword>
<dbReference type="Pfam" id="PF00668">
    <property type="entry name" value="Condensation"/>
    <property type="match status" value="2"/>
</dbReference>
<keyword evidence="4" id="KW-0597">Phosphoprotein</keyword>
<dbReference type="PANTHER" id="PTHR45527">
    <property type="entry name" value="NONRIBOSOMAL PEPTIDE SYNTHETASE"/>
    <property type="match status" value="1"/>
</dbReference>
<dbReference type="FunFam" id="1.10.1200.10:FF:000005">
    <property type="entry name" value="Nonribosomal peptide synthetase 1"/>
    <property type="match status" value="2"/>
</dbReference>
<evidence type="ECO:0000256" key="2">
    <source>
        <dbReference type="ARBA" id="ARBA00006432"/>
    </source>
</evidence>
<dbReference type="FunFam" id="2.30.38.10:FF:000001">
    <property type="entry name" value="Non-ribosomal peptide synthetase PvdI"/>
    <property type="match status" value="1"/>
</dbReference>
<dbReference type="InterPro" id="IPR000873">
    <property type="entry name" value="AMP-dep_synth/lig_dom"/>
</dbReference>
<dbReference type="GO" id="GO:0008610">
    <property type="term" value="P:lipid biosynthetic process"/>
    <property type="evidence" value="ECO:0007669"/>
    <property type="project" value="UniProtKB-ARBA"/>
</dbReference>
<dbReference type="PROSITE" id="PS50075">
    <property type="entry name" value="CARRIER"/>
    <property type="match status" value="2"/>
</dbReference>
<evidence type="ECO:0000256" key="6">
    <source>
        <dbReference type="ARBA" id="ARBA00022737"/>
    </source>
</evidence>
<sequence>MIYSERSISFLDVDHSLIQELRGICRAQDTSMSMMILAAVQVLLHRYSGKDEVDIALVFPRDEATEHTSHSGDDLKDVISVNTVFTPALPFSKLLTQNHDQFRKIAEQASFCLESWTEGMATTEKCSDNWTMRIFFNIEDALGLVRKEEKQEVQANTLSSLEDSFSTELIWSMTGASCNVQLLSHGNTVDEDKINGMREHLVSLLAQIAVQPDLDVDTVSFLTPYEKEQLLSEWCAPHLEFPQEQCVHELFDLQAQSTPDAIAVESLDARMSYRELAEASNRLANYLETRGVVPGDHVGIYMSRSVHMAVAKLAVLKCGGAYVPLDISYPVSRLEYMAGQAELGFLIIDEADLELGSDVTKIHLGTEQDSIASQAMTYQQRAHADLLAYVIFTSGSTGFPKGVAIRHRSLTGYLYSIIHALDISSADRVLQFAPISFDATIEEIFPFWLSGATVVFVPDPYRYPDSAFTTYIIEQHISVLSLPTAFWHSWVEDCGEFGFPLPDNLRMVLLNAEQPSMLIYEKWLQLAGDQIRLINTYGPTEATVTTTLFDMSQMKEEYGRIPAGYAIPNARMYVLDERQQLMPPGFAGELYIGGEGVAYGYLQQPDLNRSVFLDNPFEPGARMYKTGDLVRYHHDGCLEIVGRIDNQVKIRGFRIELGEIEALLSQHPLLKNNVAMVHEFSPDDKRIVLYYVPKMPHTGAVSTEELYAFLKDRLPEYMMPSFWIELDSIPLLPNGKLDRKSLPWPERKHEDSSDLDLSEYQPTERQVLAIWSDVLGLSEIGLHDPFFMLGGHSLLATRIISRIRQSYPIDMTIAEFFERPTIAGLSALIDGRLLNGNESELRPALLPQSNLAKPEPSFAQKRFWFTHQLHQDSYSDHMPYVWDVKGSLNLDALERAIHQILSRHQILRSKYPNIGGEPGYATVPISADDSILTYEDKIVTHSEALQWMKQEVKRPFDLTLGQLVHIRLFRLGEEEYLLFLNMHHIVSDEWSVQLFVRELGLLYGDYLLGRPTSLEPLKVQYEDYAQIQKQWLSGDVLRRHEEYWVKQLADLTPLSLPTDRSKSKQQNKRSGKTLAFHIEDSLNNDLKRICETVETTLYMTLLSAFNVLLYRYTYQEDIAVGSPITNRNWPETEELIGLFVNTLVLRTHVSPEQSFLDLLEQAKKVSIEAYAHQEYPFEQLVEKLQPERKRETSPLFQVFFALHNTPDEKVIMPNLNMELYEMDFGIAQFDLSLTFKETEHGLTGEWVYDTDLFHEATIVRMKDHLVTLLEAVVAQPQLQLKDISIQSEAEHQLMIQEWNQTERSFPGRVALPELVSLQAMQTPAQTALTFGEDSISYQQLESWSNKLAFRLLEHVQPGDCVALYMERSMEMMVGILGIMKSGCAYVPIDPALPADRISYMLSDSGASLVLCDSSMQVPQDYVGHIMSVSPMETNQKDEERLSFTNLQDLAYIMYTSGSTGRPKGVEITHEALVNFAHSMIRLLDFKAGDRIAALTTVSFDIFALEALVPLIVGMEVALASGREQTDVHALNQFLARTSPDWMQLTPSRLQQIWVDEQMEQRLSGMTGILLGGEALPMALLQQLQSRFQGKIFNLYGPTETTVWSLSRDLTHADTVDLGRPIDNTELYILDPYLNPVPIGVAGELHIGGKGLARGYHNLEQLTSEKFIAHPYRSGERVYKTGDLAKYRADGHIEYLGRADYQVKVRGFRIELHEIEQYMHQHAAVDSMVVTVNEAVPRDKQLVGYFVVKSGLQVTVSELREFARQSLPYYMIPTLWVELESMPLSPSGKINRKALPEPDDSHVTPSNDYVEPTTDLEAVLCQICANVLSLEQVGIHDHFFEIGGHSLKLTQFLFQVEQACHISIPLGDIFDHPTVHELATYIEETHPDWQLTSKPLTAIQREETADIVVDALTEKEVEELLAALLEEDQHLG</sequence>
<dbReference type="SMART" id="SM00823">
    <property type="entry name" value="PKS_PP"/>
    <property type="match status" value="2"/>
</dbReference>
<feature type="domain" description="Carrier" evidence="9">
    <location>
        <begin position="758"/>
        <end position="833"/>
    </location>
</feature>
<dbReference type="PROSITE" id="PS00012">
    <property type="entry name" value="PHOSPHOPANTETHEINE"/>
    <property type="match status" value="1"/>
</dbReference>
<dbReference type="NCBIfam" id="NF003417">
    <property type="entry name" value="PRK04813.1"/>
    <property type="match status" value="2"/>
</dbReference>
<proteinExistence type="inferred from homology"/>
<dbReference type="Pfam" id="PF00501">
    <property type="entry name" value="AMP-binding"/>
    <property type="match status" value="2"/>
</dbReference>
<comment type="cofactor">
    <cofactor evidence="1">
        <name>pantetheine 4'-phosphate</name>
        <dbReference type="ChEBI" id="CHEBI:47942"/>
    </cofactor>
</comment>
<dbReference type="GO" id="GO:0043041">
    <property type="term" value="P:amino acid activation for nonribosomal peptide biosynthetic process"/>
    <property type="evidence" value="ECO:0007669"/>
    <property type="project" value="TreeGrafter"/>
</dbReference>
<comment type="similarity">
    <text evidence="2">Belongs to the ATP-dependent AMP-binding enzyme family.</text>
</comment>